<evidence type="ECO:0000259" key="1">
    <source>
        <dbReference type="Pfam" id="PF13456"/>
    </source>
</evidence>
<protein>
    <recommendedName>
        <fullName evidence="1">RNase H type-1 domain-containing protein</fullName>
    </recommendedName>
</protein>
<reference evidence="4" key="1">
    <citation type="submission" date="2018-02" db="EMBL/GenBank/DDBJ databases">
        <authorList>
            <person name="Cohen D.B."/>
            <person name="Kent A.D."/>
        </authorList>
    </citation>
    <scope>NUCLEOTIDE SEQUENCE</scope>
</reference>
<name>A0A2N9J134_FAGSY</name>
<evidence type="ECO:0000313" key="2">
    <source>
        <dbReference type="EMBL" id="SPD08162.1"/>
    </source>
</evidence>
<dbReference type="EMBL" id="OIVN01004483">
    <property type="protein sequence ID" value="SPD17698.1"/>
    <property type="molecule type" value="Genomic_DNA"/>
</dbReference>
<accession>A0A2N9J134</accession>
<dbReference type="InterPro" id="IPR052929">
    <property type="entry name" value="RNase_H-like_EbsB-rel"/>
</dbReference>
<sequence length="106" mass="11289">MWTDSSSLNSKDLHWSPPSPGIIKLNVDATILLSAATIDVIARNNACLITKAWAKSFNSCDPMVAEVAANLWAIQLAKVENLGGIIVESDSKVCADALLQDHVVGD</sequence>
<evidence type="ECO:0000313" key="4">
    <source>
        <dbReference type="EMBL" id="SPD30031.1"/>
    </source>
</evidence>
<dbReference type="Pfam" id="PF13456">
    <property type="entry name" value="RVT_3"/>
    <property type="match status" value="1"/>
</dbReference>
<dbReference type="GO" id="GO:0004523">
    <property type="term" value="F:RNA-DNA hybrid ribonuclease activity"/>
    <property type="evidence" value="ECO:0007669"/>
    <property type="project" value="InterPro"/>
</dbReference>
<gene>
    <name evidence="2" type="ORF">FSB_LOCUS36044</name>
    <name evidence="3" type="ORF">FSB_LOCUS45580</name>
    <name evidence="4" type="ORF">FSB_LOCUS57913</name>
</gene>
<feature type="domain" description="RNase H type-1" evidence="1">
    <location>
        <begin position="34"/>
        <end position="98"/>
    </location>
</feature>
<dbReference type="PANTHER" id="PTHR47074:SF11">
    <property type="entry name" value="REVERSE TRANSCRIPTASE-LIKE PROTEIN"/>
    <property type="match status" value="1"/>
</dbReference>
<organism evidence="4">
    <name type="scientific">Fagus sylvatica</name>
    <name type="common">Beechnut</name>
    <dbReference type="NCBI Taxonomy" id="28930"/>
    <lineage>
        <taxon>Eukaryota</taxon>
        <taxon>Viridiplantae</taxon>
        <taxon>Streptophyta</taxon>
        <taxon>Embryophyta</taxon>
        <taxon>Tracheophyta</taxon>
        <taxon>Spermatophyta</taxon>
        <taxon>Magnoliopsida</taxon>
        <taxon>eudicotyledons</taxon>
        <taxon>Gunneridae</taxon>
        <taxon>Pentapetalae</taxon>
        <taxon>rosids</taxon>
        <taxon>fabids</taxon>
        <taxon>Fagales</taxon>
        <taxon>Fagaceae</taxon>
        <taxon>Fagus</taxon>
    </lineage>
</organism>
<proteinExistence type="predicted"/>
<dbReference type="EMBL" id="OIVN01006297">
    <property type="protein sequence ID" value="SPD30031.1"/>
    <property type="molecule type" value="Genomic_DNA"/>
</dbReference>
<dbReference type="EMBL" id="OIVN01003008">
    <property type="protein sequence ID" value="SPD08162.1"/>
    <property type="molecule type" value="Genomic_DNA"/>
</dbReference>
<evidence type="ECO:0000313" key="3">
    <source>
        <dbReference type="EMBL" id="SPD17698.1"/>
    </source>
</evidence>
<dbReference type="AlphaFoldDB" id="A0A2N9J134"/>
<dbReference type="InterPro" id="IPR002156">
    <property type="entry name" value="RNaseH_domain"/>
</dbReference>
<dbReference type="GO" id="GO:0003676">
    <property type="term" value="F:nucleic acid binding"/>
    <property type="evidence" value="ECO:0007669"/>
    <property type="project" value="InterPro"/>
</dbReference>
<dbReference type="PANTHER" id="PTHR47074">
    <property type="entry name" value="BNAC02G40300D PROTEIN"/>
    <property type="match status" value="1"/>
</dbReference>